<dbReference type="InterPro" id="IPR036390">
    <property type="entry name" value="WH_DNA-bd_sf"/>
</dbReference>
<feature type="compositionally biased region" description="Polar residues" evidence="3">
    <location>
        <begin position="191"/>
        <end position="206"/>
    </location>
</feature>
<dbReference type="Proteomes" id="UP000229383">
    <property type="component" value="Unassembled WGS sequence"/>
</dbReference>
<evidence type="ECO:0000256" key="1">
    <source>
        <dbReference type="ARBA" id="ARBA00023015"/>
    </source>
</evidence>
<dbReference type="AlphaFoldDB" id="A0A2H0TFF1"/>
<accession>A0A2H0TFF1</accession>
<sequence length="311" mass="34691">MSLNSNGQNDVVVYVRSRAQKITEALYRVTDLFPKEEPLKWVLRKEGVDILNNFIKMEFSTLHERARIIDETTDKISEIFCLLELASAGTYISKINFEVLEREYKGLSDTVRDKREEIFPEPISIDTSKFIPLESGAPDDAVSDEQDIGKEESSQTEKTNLNFGNKNSSPATDVPEGSGADKLGEAEGYCSESSRGSGVLKQNNNLADMKNDRADRNGYVARNGSNGLSNGLSNGNGSQNGNGNGNGVRRERIMEALKQKDWLSVGDLKNHFEGLSEKTIQRDLVHMVGEGVLKKEGDKRWRKYSLNFNEV</sequence>
<evidence type="ECO:0000313" key="6">
    <source>
        <dbReference type="Proteomes" id="UP000229383"/>
    </source>
</evidence>
<reference evidence="6" key="1">
    <citation type="submission" date="2017-09" db="EMBL/GenBank/DDBJ databases">
        <title>Depth-based differentiation of microbial function through sediment-hosted aquifers and enrichment of novel symbionts in the deep terrestrial subsurface.</title>
        <authorList>
            <person name="Probst A.J."/>
            <person name="Ladd B."/>
            <person name="Jarett J.K."/>
            <person name="Geller-Mcgrath D.E."/>
            <person name="Sieber C.M.K."/>
            <person name="Emerson J.B."/>
            <person name="Anantharaman K."/>
            <person name="Thomas B.C."/>
            <person name="Malmstrom R."/>
            <person name="Stieglmeier M."/>
            <person name="Klingl A."/>
            <person name="Woyke T."/>
            <person name="Ryan C.M."/>
            <person name="Banfield J.F."/>
        </authorList>
    </citation>
    <scope>NUCLEOTIDE SEQUENCE [LARGE SCALE GENOMIC DNA]</scope>
</reference>
<feature type="compositionally biased region" description="Polar residues" evidence="3">
    <location>
        <begin position="156"/>
        <end position="171"/>
    </location>
</feature>
<evidence type="ECO:0000313" key="5">
    <source>
        <dbReference type="EMBL" id="PIR70281.1"/>
    </source>
</evidence>
<gene>
    <name evidence="5" type="ORF">COU46_02395</name>
</gene>
<evidence type="ECO:0000259" key="4">
    <source>
        <dbReference type="Pfam" id="PF08220"/>
    </source>
</evidence>
<dbReference type="Gene3D" id="1.10.10.10">
    <property type="entry name" value="Winged helix-like DNA-binding domain superfamily/Winged helix DNA-binding domain"/>
    <property type="match status" value="1"/>
</dbReference>
<proteinExistence type="predicted"/>
<dbReference type="InterPro" id="IPR001034">
    <property type="entry name" value="DeoR_HTH"/>
</dbReference>
<evidence type="ECO:0000256" key="3">
    <source>
        <dbReference type="SAM" id="MobiDB-lite"/>
    </source>
</evidence>
<comment type="caution">
    <text evidence="5">The sequence shown here is derived from an EMBL/GenBank/DDBJ whole genome shotgun (WGS) entry which is preliminary data.</text>
</comment>
<organism evidence="5 6">
    <name type="scientific">Candidatus Niyogibacteria bacterium CG10_big_fil_rev_8_21_14_0_10_42_19</name>
    <dbReference type="NCBI Taxonomy" id="1974725"/>
    <lineage>
        <taxon>Bacteria</taxon>
        <taxon>Candidatus Niyogiibacteriota</taxon>
    </lineage>
</organism>
<feature type="domain" description="HTH deoR-type" evidence="4">
    <location>
        <begin position="249"/>
        <end position="295"/>
    </location>
</feature>
<keyword evidence="1" id="KW-0805">Transcription regulation</keyword>
<evidence type="ECO:0000256" key="2">
    <source>
        <dbReference type="ARBA" id="ARBA00023163"/>
    </source>
</evidence>
<dbReference type="InterPro" id="IPR011991">
    <property type="entry name" value="ArsR-like_HTH"/>
</dbReference>
<keyword evidence="2" id="KW-0804">Transcription</keyword>
<dbReference type="GO" id="GO:0003700">
    <property type="term" value="F:DNA-binding transcription factor activity"/>
    <property type="evidence" value="ECO:0007669"/>
    <property type="project" value="InterPro"/>
</dbReference>
<dbReference type="CDD" id="cd00090">
    <property type="entry name" value="HTH_ARSR"/>
    <property type="match status" value="1"/>
</dbReference>
<feature type="compositionally biased region" description="Low complexity" evidence="3">
    <location>
        <begin position="223"/>
        <end position="237"/>
    </location>
</feature>
<dbReference type="EMBL" id="PFCN01000029">
    <property type="protein sequence ID" value="PIR70281.1"/>
    <property type="molecule type" value="Genomic_DNA"/>
</dbReference>
<protein>
    <recommendedName>
        <fullName evidence="4">HTH deoR-type domain-containing protein</fullName>
    </recommendedName>
</protein>
<feature type="region of interest" description="Disordered" evidence="3">
    <location>
        <begin position="129"/>
        <end position="247"/>
    </location>
</feature>
<dbReference type="InterPro" id="IPR036388">
    <property type="entry name" value="WH-like_DNA-bd_sf"/>
</dbReference>
<dbReference type="SUPFAM" id="SSF46785">
    <property type="entry name" value="Winged helix' DNA-binding domain"/>
    <property type="match status" value="1"/>
</dbReference>
<name>A0A2H0TFF1_9BACT</name>
<dbReference type="Pfam" id="PF08220">
    <property type="entry name" value="HTH_DeoR"/>
    <property type="match status" value="1"/>
</dbReference>